<evidence type="ECO:0000256" key="3">
    <source>
        <dbReference type="ARBA" id="ARBA00022692"/>
    </source>
</evidence>
<dbReference type="PANTHER" id="PTHR23502">
    <property type="entry name" value="MAJOR FACILITATOR SUPERFAMILY"/>
    <property type="match status" value="1"/>
</dbReference>
<feature type="transmembrane region" description="Helical" evidence="8">
    <location>
        <begin position="316"/>
        <end position="339"/>
    </location>
</feature>
<feature type="region of interest" description="Disordered" evidence="7">
    <location>
        <begin position="1"/>
        <end position="60"/>
    </location>
</feature>
<evidence type="ECO:0000256" key="8">
    <source>
        <dbReference type="SAM" id="Phobius"/>
    </source>
</evidence>
<reference evidence="10 11" key="1">
    <citation type="submission" date="2016-06" db="EMBL/GenBank/DDBJ databases">
        <title>Evolution of pathogenesis and genome organization in the Tremellales.</title>
        <authorList>
            <person name="Cuomo C."/>
            <person name="Litvintseva A."/>
            <person name="Heitman J."/>
            <person name="Chen Y."/>
            <person name="Sun S."/>
            <person name="Springer D."/>
            <person name="Dromer F."/>
            <person name="Young S."/>
            <person name="Zeng Q."/>
            <person name="Chapman S."/>
            <person name="Gujja S."/>
            <person name="Saif S."/>
            <person name="Birren B."/>
        </authorList>
    </citation>
    <scope>NUCLEOTIDE SEQUENCE [LARGE SCALE GENOMIC DNA]</scope>
    <source>
        <strain evidence="10 11">ATCC 28783</strain>
    </source>
</reference>
<proteinExistence type="predicted"/>
<feature type="transmembrane region" description="Helical" evidence="8">
    <location>
        <begin position="361"/>
        <end position="385"/>
    </location>
</feature>
<dbReference type="VEuPathDB" id="FungiDB:TREMEDRAFT_13664"/>
<gene>
    <name evidence="10" type="ORF">M231_01414</name>
</gene>
<evidence type="ECO:0000256" key="4">
    <source>
        <dbReference type="ARBA" id="ARBA00022989"/>
    </source>
</evidence>
<evidence type="ECO:0000256" key="5">
    <source>
        <dbReference type="ARBA" id="ARBA00023136"/>
    </source>
</evidence>
<organism evidence="10 11">
    <name type="scientific">Tremella mesenterica</name>
    <name type="common">Jelly fungus</name>
    <dbReference type="NCBI Taxonomy" id="5217"/>
    <lineage>
        <taxon>Eukaryota</taxon>
        <taxon>Fungi</taxon>
        <taxon>Dikarya</taxon>
        <taxon>Basidiomycota</taxon>
        <taxon>Agaricomycotina</taxon>
        <taxon>Tremellomycetes</taxon>
        <taxon>Tremellales</taxon>
        <taxon>Tremellaceae</taxon>
        <taxon>Tremella</taxon>
    </lineage>
</organism>
<feature type="compositionally biased region" description="Basic and acidic residues" evidence="7">
    <location>
        <begin position="538"/>
        <end position="562"/>
    </location>
</feature>
<feature type="transmembrane region" description="Helical" evidence="8">
    <location>
        <begin position="478"/>
        <end position="498"/>
    </location>
</feature>
<dbReference type="InParanoid" id="A0A4Q1BT74"/>
<dbReference type="AlphaFoldDB" id="A0A4Q1BT74"/>
<dbReference type="FunFam" id="1.20.1720.10:FF:000009">
    <property type="entry name" value="MFS multidrug transporter"/>
    <property type="match status" value="1"/>
</dbReference>
<keyword evidence="4 8" id="KW-1133">Transmembrane helix</keyword>
<dbReference type="Proteomes" id="UP000289152">
    <property type="component" value="Unassembled WGS sequence"/>
</dbReference>
<comment type="subcellular location">
    <subcellularLocation>
        <location evidence="1">Membrane</location>
        <topology evidence="1">Multi-pass membrane protein</topology>
    </subcellularLocation>
</comment>
<feature type="transmembrane region" description="Helical" evidence="8">
    <location>
        <begin position="504"/>
        <end position="526"/>
    </location>
</feature>
<dbReference type="CDD" id="cd17323">
    <property type="entry name" value="MFS_Tpo1_MDR_like"/>
    <property type="match status" value="1"/>
</dbReference>
<keyword evidence="6" id="KW-0325">Glycoprotein</keyword>
<dbReference type="InterPro" id="IPR036259">
    <property type="entry name" value="MFS_trans_sf"/>
</dbReference>
<dbReference type="SUPFAM" id="SSF103473">
    <property type="entry name" value="MFS general substrate transporter"/>
    <property type="match status" value="1"/>
</dbReference>
<dbReference type="GO" id="GO:0015137">
    <property type="term" value="F:citrate transmembrane transporter activity"/>
    <property type="evidence" value="ECO:0007669"/>
    <property type="project" value="UniProtKB-ARBA"/>
</dbReference>
<dbReference type="EMBL" id="SDIL01000010">
    <property type="protein sequence ID" value="RXK41264.1"/>
    <property type="molecule type" value="Genomic_DNA"/>
</dbReference>
<feature type="transmembrane region" description="Helical" evidence="8">
    <location>
        <begin position="211"/>
        <end position="230"/>
    </location>
</feature>
<protein>
    <recommendedName>
        <fullName evidence="9">Major facilitator superfamily (MFS) profile domain-containing protein</fullName>
    </recommendedName>
</protein>
<evidence type="ECO:0000313" key="10">
    <source>
        <dbReference type="EMBL" id="RXK41264.1"/>
    </source>
</evidence>
<feature type="transmembrane region" description="Helical" evidence="8">
    <location>
        <begin position="121"/>
        <end position="139"/>
    </location>
</feature>
<dbReference type="PROSITE" id="PS50850">
    <property type="entry name" value="MFS"/>
    <property type="match status" value="1"/>
</dbReference>
<keyword evidence="2" id="KW-0813">Transport</keyword>
<evidence type="ECO:0000256" key="1">
    <source>
        <dbReference type="ARBA" id="ARBA00004141"/>
    </source>
</evidence>
<evidence type="ECO:0000256" key="6">
    <source>
        <dbReference type="ARBA" id="ARBA00023180"/>
    </source>
</evidence>
<feature type="transmembrane region" description="Helical" evidence="8">
    <location>
        <begin position="417"/>
        <end position="435"/>
    </location>
</feature>
<dbReference type="GO" id="GO:0140115">
    <property type="term" value="P:export across plasma membrane"/>
    <property type="evidence" value="ECO:0007669"/>
    <property type="project" value="UniProtKB-ARBA"/>
</dbReference>
<keyword evidence="11" id="KW-1185">Reference proteome</keyword>
<dbReference type="PANTHER" id="PTHR23502:SF51">
    <property type="entry name" value="QUINIDINE RESISTANCE PROTEIN 1-RELATED"/>
    <property type="match status" value="1"/>
</dbReference>
<dbReference type="GO" id="GO:0005886">
    <property type="term" value="C:plasma membrane"/>
    <property type="evidence" value="ECO:0007669"/>
    <property type="project" value="TreeGrafter"/>
</dbReference>
<feature type="transmembrane region" description="Helical" evidence="8">
    <location>
        <begin position="242"/>
        <end position="261"/>
    </location>
</feature>
<dbReference type="OrthoDB" id="440553at2759"/>
<comment type="caution">
    <text evidence="10">The sequence shown here is derived from an EMBL/GenBank/DDBJ whole genome shotgun (WGS) entry which is preliminary data.</text>
</comment>
<name>A0A4Q1BT74_TREME</name>
<evidence type="ECO:0000256" key="7">
    <source>
        <dbReference type="SAM" id="MobiDB-lite"/>
    </source>
</evidence>
<dbReference type="FunFam" id="1.20.1250.20:FF:000172">
    <property type="entry name" value="MFS multidrug resistance transporter"/>
    <property type="match status" value="1"/>
</dbReference>
<dbReference type="InterPro" id="IPR011701">
    <property type="entry name" value="MFS"/>
</dbReference>
<dbReference type="Gene3D" id="1.20.1250.20">
    <property type="entry name" value="MFS general substrate transporter like domains"/>
    <property type="match status" value="1"/>
</dbReference>
<evidence type="ECO:0000313" key="11">
    <source>
        <dbReference type="Proteomes" id="UP000289152"/>
    </source>
</evidence>
<feature type="region of interest" description="Disordered" evidence="7">
    <location>
        <begin position="535"/>
        <end position="568"/>
    </location>
</feature>
<feature type="transmembrane region" description="Helical" evidence="8">
    <location>
        <begin position="151"/>
        <end position="168"/>
    </location>
</feature>
<accession>A0A4Q1BT74</accession>
<dbReference type="Pfam" id="PF07690">
    <property type="entry name" value="MFS_1"/>
    <property type="match status" value="1"/>
</dbReference>
<sequence length="568" mass="62852">MADVINDEEALRIEYDEQDDSPIHSRQLGHGHAGEQTSVLQEEETQEAPQSPATPFPELKHEATRLTITSERSYSSFSSEEKWVIVSLGALASLFSPISTNIYVPAIPTLVEEFQVSSEKISLTVTIFLIFQAVTPAFWGTAADSFGRRPVYFITLLIFTLACVGTALCPTSDYWLLMLMRILQATGGSATVAIGTGVISDVSMPQERGKYIGVYNFAGTFSMALGPVLGGVFSGTLGWRSIFWFLVISCSVVLVPLILFLPETLRSLVGDGSIPPPLINCTPAQLIKRKRHLRDMHERGEAVVDLTRHRVAFKPWVPFTLLFQPVVLLLFAWTSLYYAEWYAVLTVFSTILEDVYGLNDIQIGLCYIANGVGVGASAFVCGRVMDRIYRKEKARVGGDHRMKPEEFRLEQIRFRMYPYQIALFIISCVSFGWTIAAHTHIAAPIIFTFCIGAGVSLMTTTTIYNLDIFGDQGGAITASFNLLRCLMGAGASAVVQLINNAVGSGWTFVILSGVCLAGTPLPIIAYKNGPKWRRRMREKANEEKEKQRVRDKEKAKEVRRDGLVSSGR</sequence>
<feature type="transmembrane region" description="Helical" evidence="8">
    <location>
        <begin position="83"/>
        <end position="106"/>
    </location>
</feature>
<feature type="transmembrane region" description="Helical" evidence="8">
    <location>
        <begin position="174"/>
        <end position="199"/>
    </location>
</feature>
<dbReference type="Gene3D" id="1.20.1720.10">
    <property type="entry name" value="Multidrug resistance protein D"/>
    <property type="match status" value="1"/>
</dbReference>
<keyword evidence="3 8" id="KW-0812">Transmembrane</keyword>
<feature type="transmembrane region" description="Helical" evidence="8">
    <location>
        <begin position="441"/>
        <end position="466"/>
    </location>
</feature>
<feature type="domain" description="Major facilitator superfamily (MFS) profile" evidence="9">
    <location>
        <begin position="85"/>
        <end position="530"/>
    </location>
</feature>
<dbReference type="InterPro" id="IPR020846">
    <property type="entry name" value="MFS_dom"/>
</dbReference>
<evidence type="ECO:0000259" key="9">
    <source>
        <dbReference type="PROSITE" id="PS50850"/>
    </source>
</evidence>
<keyword evidence="5 8" id="KW-0472">Membrane</keyword>
<evidence type="ECO:0000256" key="2">
    <source>
        <dbReference type="ARBA" id="ARBA00022448"/>
    </source>
</evidence>